<evidence type="ECO:0000259" key="5">
    <source>
        <dbReference type="SMART" id="SM00181"/>
    </source>
</evidence>
<feature type="region of interest" description="Disordered" evidence="3">
    <location>
        <begin position="130"/>
        <end position="153"/>
    </location>
</feature>
<dbReference type="PANTHER" id="PTHR46513:SF13">
    <property type="entry name" value="EGF-LIKE DOMAIN-CONTAINING PROTEIN"/>
    <property type="match status" value="1"/>
</dbReference>
<feature type="domain" description="EGF-like" evidence="5">
    <location>
        <begin position="421"/>
        <end position="464"/>
    </location>
</feature>
<feature type="signal peptide" evidence="4">
    <location>
        <begin position="1"/>
        <end position="23"/>
    </location>
</feature>
<evidence type="ECO:0000256" key="2">
    <source>
        <dbReference type="ARBA" id="ARBA00022737"/>
    </source>
</evidence>
<proteinExistence type="predicted"/>
<sequence length="1632" mass="184983">MLFKNIFFILLIKSGLLLTAASAQQESTSSSSSSRDLVLFLQSRAHFLHFVKIHTSDLPSPSTGYLTNVMLKPGTHINSIDYHPRTKTFYFTSPRVGYWSKNAQLSSIPWDPDFTCTAATAVVKDLRLEMKDDSEKKEQSDKDDSKEDDDEKADKVALMNELDRLVSAATQGKPVCFVDNLHNKSVIFNKKLTELKKLVHEKENWNPRSIAVDYLGDKIYIVDTSDAAVSVYDLDGRNKALVFRNESAIPLEVAIDVNRGLMFVLAYNTKLGTTQVYRANMDGSSPLLLVEHKEELQDTILRDKFGFALNTMKKRVYFPNRGKKMFESVDYNGNGRVKIGDADPPLGITAYNDTIFWSNGGTSLAESFLCIRVKCSIMACRMNETDGSCINNSTTVFDEGKLLASYSIKSIIRHPEIKSNPCEVDNGGCEHHCLLKQSSVDGDLDRGCTCREGYRLTENLKNCTKIKVTDVYDDFYLQNPMNLSSLSNLSSENIYPISRNLLYRLKYERSNRVFVQSPFVYLEIDENGKRVQEKQFEERDSMTSDENQDYVLAFIGLDHVISYSCRNADRDLVWSRNSSLAQVVTYDWVTKNVYYVKLSNNSDEQPELLAFRFELPGRLCVRDQKEVSHYLSQHVVSIAKIPEPASMEIHPYKGYIFASLRNGSLIRLDTDGSNRIDFPNVNNSVILATDLSDDKVYWLDSDGYVNYANLDGSDPGQLFKNPVNQTLTMKIFGNWIYITEKTGENWNGDKLKLWRFNKVTGKASGTLEDLSKKSQLYRESLGFKVRDKDAKYVNVDDNPCAVSNGGCESICFAVPSKEGSGKLRKVCACDSDQILLEHNDKCQYLENEDPENDAAKSNENVTTNKYSSDERLFVFSPWNGFFYVTEHSADHPVRIVTLPKTKVANLDYHAPSKTLFFTSPRFGYWTKNAKLYSVPWDSDFICQNKSEGTRQSRKAILKPFNCSVDNEGHLTMYKDIRGEIKELHEEENWNPRSLAVDYVANKLYIVDTSNRAINVFDLDGQNKATVFHNESLIPFDVAVDSPRGLMFILAANVELEAMQIYRANMDGTSRQLIVSKVESLGNFTVREKFGFAISPRKKRIFFANFNNAMVESVDYDGNGRAKVAEAKAPLTITVYNETLYWSDANTSASKLYTCINKECNIWTCQLNGTTGTCLNDSIKLFEEGKELLSSHGLKSVETRPQSIQNPCAADNGGCQHQCLIKQSDDGSQLSHGCACKEGYFLTENFKDCIKLEVQEVYEEFYIPEYMNFSSLTKLANNSVFPVSKNLLHQLKYESAYRILYQSPFRFLEISHDRENIFEDSHFPEDTLTSNPDLSFIFSLLGLGDVRSYNCHTRREHDSPALRSNENGFAGTLAFDWVTKNLYYAKLLNNSDDLAELTVLKLDRPERLCFNNSDEIQKYVSPDDVYLAEIPEPVHMVVHPYRGYVYASLKNGSVIRLNTDGSNKIILGNINDSVLLATDLTDDKLFWLDSRQYVNFANLDGTSPKRLFKSPANKVVTLRIFGDWVYVKDMFDLVNADEIKIWRFDKLTGQESGSLDLSRDSQLWHDSVGIKVSAKDARKVDVESHPCVSTDEPCESFCFAVPRQDAAMSQLKRVCACGTDQKLQENGSSCHKM</sequence>
<evidence type="ECO:0000313" key="6">
    <source>
        <dbReference type="EMBL" id="OXU28659.1"/>
    </source>
</evidence>
<evidence type="ECO:0000256" key="3">
    <source>
        <dbReference type="SAM" id="MobiDB-lite"/>
    </source>
</evidence>
<dbReference type="SMART" id="SM00181">
    <property type="entry name" value="EGF"/>
    <property type="match status" value="4"/>
</dbReference>
<keyword evidence="1" id="KW-0245">EGF-like domain</keyword>
<dbReference type="EMBL" id="NNAY01000399">
    <property type="protein sequence ID" value="OXU28659.1"/>
    <property type="molecule type" value="Genomic_DNA"/>
</dbReference>
<keyword evidence="7" id="KW-1185">Reference proteome</keyword>
<name>A0A232FDX6_9HYME</name>
<dbReference type="InterPro" id="IPR000033">
    <property type="entry name" value="LDLR_classB_rpt"/>
</dbReference>
<evidence type="ECO:0000256" key="1">
    <source>
        <dbReference type="ARBA" id="ARBA00022536"/>
    </source>
</evidence>
<evidence type="ECO:0000256" key="4">
    <source>
        <dbReference type="SAM" id="SignalP"/>
    </source>
</evidence>
<dbReference type="Gene3D" id="2.120.10.30">
    <property type="entry name" value="TolB, C-terminal domain"/>
    <property type="match status" value="4"/>
</dbReference>
<protein>
    <recommendedName>
        <fullName evidence="5">EGF-like domain-containing protein</fullName>
    </recommendedName>
</protein>
<gene>
    <name evidence="6" type="ORF">TSAR_004828</name>
</gene>
<organism evidence="6 7">
    <name type="scientific">Trichomalopsis sarcophagae</name>
    <dbReference type="NCBI Taxonomy" id="543379"/>
    <lineage>
        <taxon>Eukaryota</taxon>
        <taxon>Metazoa</taxon>
        <taxon>Ecdysozoa</taxon>
        <taxon>Arthropoda</taxon>
        <taxon>Hexapoda</taxon>
        <taxon>Insecta</taxon>
        <taxon>Pterygota</taxon>
        <taxon>Neoptera</taxon>
        <taxon>Endopterygota</taxon>
        <taxon>Hymenoptera</taxon>
        <taxon>Apocrita</taxon>
        <taxon>Proctotrupomorpha</taxon>
        <taxon>Chalcidoidea</taxon>
        <taxon>Pteromalidae</taxon>
        <taxon>Pteromalinae</taxon>
        <taxon>Trichomalopsis</taxon>
    </lineage>
</organism>
<feature type="domain" description="EGF-like" evidence="5">
    <location>
        <begin position="799"/>
        <end position="843"/>
    </location>
</feature>
<dbReference type="InterPro" id="IPR000742">
    <property type="entry name" value="EGF"/>
</dbReference>
<dbReference type="STRING" id="543379.A0A232FDX6"/>
<feature type="compositionally biased region" description="Basic and acidic residues" evidence="3">
    <location>
        <begin position="130"/>
        <end position="145"/>
    </location>
</feature>
<keyword evidence="2" id="KW-0677">Repeat</keyword>
<dbReference type="SUPFAM" id="SSF63825">
    <property type="entry name" value="YWTD domain"/>
    <property type="match status" value="4"/>
</dbReference>
<dbReference type="Proteomes" id="UP000215335">
    <property type="component" value="Unassembled WGS sequence"/>
</dbReference>
<evidence type="ECO:0000313" key="7">
    <source>
        <dbReference type="Proteomes" id="UP000215335"/>
    </source>
</evidence>
<keyword evidence="4" id="KW-0732">Signal</keyword>
<dbReference type="PANTHER" id="PTHR46513">
    <property type="entry name" value="VITELLOGENIN RECEPTOR-LIKE PROTEIN-RELATED-RELATED"/>
    <property type="match status" value="1"/>
</dbReference>
<feature type="chain" id="PRO_5012218129" description="EGF-like domain-containing protein" evidence="4">
    <location>
        <begin position="24"/>
        <end position="1632"/>
    </location>
</feature>
<accession>A0A232FDX6</accession>
<dbReference type="SMART" id="SM00135">
    <property type="entry name" value="LY"/>
    <property type="match status" value="9"/>
</dbReference>
<dbReference type="InterPro" id="IPR011042">
    <property type="entry name" value="6-blade_b-propeller_TolB-like"/>
</dbReference>
<dbReference type="SUPFAM" id="SSF57196">
    <property type="entry name" value="EGF/Laminin"/>
    <property type="match status" value="2"/>
</dbReference>
<dbReference type="InterPro" id="IPR050778">
    <property type="entry name" value="Cueball_EGF_LRP_Nidogen"/>
</dbReference>
<comment type="caution">
    <text evidence="6">The sequence shown here is derived from an EMBL/GenBank/DDBJ whole genome shotgun (WGS) entry which is preliminary data.</text>
</comment>
<feature type="domain" description="EGF-like" evidence="5">
    <location>
        <begin position="1206"/>
        <end position="1249"/>
    </location>
</feature>
<reference evidence="6 7" key="1">
    <citation type="journal article" date="2017" name="Curr. Biol.">
        <title>The Evolution of Venom by Co-option of Single-Copy Genes.</title>
        <authorList>
            <person name="Martinson E.O."/>
            <person name="Mrinalini"/>
            <person name="Kelkar Y.D."/>
            <person name="Chang C.H."/>
            <person name="Werren J.H."/>
        </authorList>
    </citation>
    <scope>NUCLEOTIDE SEQUENCE [LARGE SCALE GENOMIC DNA]</scope>
    <source>
        <strain evidence="6 7">Alberta</strain>
        <tissue evidence="6">Whole body</tissue>
    </source>
</reference>
<feature type="domain" description="EGF-like" evidence="5">
    <location>
        <begin position="1585"/>
        <end position="1630"/>
    </location>
</feature>